<evidence type="ECO:0000256" key="5">
    <source>
        <dbReference type="ARBA" id="ARBA00022741"/>
    </source>
</evidence>
<dbReference type="InterPro" id="IPR014729">
    <property type="entry name" value="Rossmann-like_a/b/a_fold"/>
</dbReference>
<evidence type="ECO:0000256" key="1">
    <source>
        <dbReference type="ARBA" id="ARBA00004496"/>
    </source>
</evidence>
<evidence type="ECO:0000313" key="11">
    <source>
        <dbReference type="Proteomes" id="UP000186890"/>
    </source>
</evidence>
<feature type="domain" description="Lysidine-tRNA(Ile) synthetase C-terminal" evidence="9">
    <location>
        <begin position="346"/>
        <end position="414"/>
    </location>
</feature>
<dbReference type="HAMAP" id="MF_01161">
    <property type="entry name" value="tRNA_Ile_lys_synt"/>
    <property type="match status" value="1"/>
</dbReference>
<dbReference type="SUPFAM" id="SSF56037">
    <property type="entry name" value="PheT/TilS domain"/>
    <property type="match status" value="1"/>
</dbReference>
<dbReference type="PANTHER" id="PTHR43033:SF1">
    <property type="entry name" value="TRNA(ILE)-LYSIDINE SYNTHASE-RELATED"/>
    <property type="match status" value="1"/>
</dbReference>
<dbReference type="InterPro" id="IPR012094">
    <property type="entry name" value="tRNA_Ile_lys_synt"/>
</dbReference>
<gene>
    <name evidence="8" type="primary">tilS</name>
    <name evidence="10" type="ORF">BU202_07025</name>
</gene>
<evidence type="ECO:0000256" key="2">
    <source>
        <dbReference type="ARBA" id="ARBA00022490"/>
    </source>
</evidence>
<evidence type="ECO:0000256" key="4">
    <source>
        <dbReference type="ARBA" id="ARBA00022694"/>
    </source>
</evidence>
<dbReference type="GO" id="GO:0032267">
    <property type="term" value="F:tRNA(Ile)-lysidine synthase activity"/>
    <property type="evidence" value="ECO:0007669"/>
    <property type="project" value="UniProtKB-EC"/>
</dbReference>
<keyword evidence="4 8" id="KW-0819">tRNA processing</keyword>
<evidence type="ECO:0000256" key="6">
    <source>
        <dbReference type="ARBA" id="ARBA00022840"/>
    </source>
</evidence>
<comment type="domain">
    <text evidence="8">The N-terminal region contains the highly conserved SGGXDS motif, predicted to be a P-loop motif involved in ATP binding.</text>
</comment>
<dbReference type="PANTHER" id="PTHR43033">
    <property type="entry name" value="TRNA(ILE)-LYSIDINE SYNTHASE-RELATED"/>
    <property type="match status" value="1"/>
</dbReference>
<dbReference type="NCBIfam" id="TIGR02433">
    <property type="entry name" value="lysidine_TilS_C"/>
    <property type="match status" value="1"/>
</dbReference>
<keyword evidence="6 8" id="KW-0067">ATP-binding</keyword>
<dbReference type="RefSeq" id="WP_075105086.1">
    <property type="nucleotide sequence ID" value="NZ_MSJM01000006.1"/>
</dbReference>
<protein>
    <recommendedName>
        <fullName evidence="8">tRNA(Ile)-lysidine synthase</fullName>
        <ecNumber evidence="8">6.3.4.19</ecNumber>
    </recommendedName>
    <alternativeName>
        <fullName evidence="8">tRNA(Ile)-2-lysyl-cytidine synthase</fullName>
    </alternativeName>
    <alternativeName>
        <fullName evidence="8">tRNA(Ile)-lysidine synthetase</fullName>
    </alternativeName>
</protein>
<evidence type="ECO:0000313" key="10">
    <source>
        <dbReference type="EMBL" id="OLF47409.1"/>
    </source>
</evidence>
<dbReference type="Gene3D" id="3.40.50.620">
    <property type="entry name" value="HUPs"/>
    <property type="match status" value="1"/>
</dbReference>
<reference evidence="11" key="1">
    <citation type="submission" date="2016-12" db="EMBL/GenBank/DDBJ databases">
        <authorList>
            <person name="Gulvik C.A."/>
        </authorList>
    </citation>
    <scope>NUCLEOTIDE SEQUENCE [LARGE SCALE GENOMIC DNA]</scope>
    <source>
        <strain evidence="11">NED12-00049-6B</strain>
    </source>
</reference>
<dbReference type="GO" id="GO:0005524">
    <property type="term" value="F:ATP binding"/>
    <property type="evidence" value="ECO:0007669"/>
    <property type="project" value="UniProtKB-UniRule"/>
</dbReference>
<dbReference type="EMBL" id="MSJM01000006">
    <property type="protein sequence ID" value="OLF47409.1"/>
    <property type="molecule type" value="Genomic_DNA"/>
</dbReference>
<dbReference type="InterPro" id="IPR012796">
    <property type="entry name" value="Lysidine-tRNA-synth_C"/>
</dbReference>
<comment type="similarity">
    <text evidence="8">Belongs to the tRNA(Ile)-lysidine synthase family.</text>
</comment>
<dbReference type="OrthoDB" id="9807403at2"/>
<keyword evidence="2 8" id="KW-0963">Cytoplasm</keyword>
<dbReference type="NCBIfam" id="TIGR02432">
    <property type="entry name" value="lysidine_TilS_N"/>
    <property type="match status" value="1"/>
</dbReference>
<proteinExistence type="inferred from homology"/>
<feature type="binding site" evidence="8">
    <location>
        <begin position="26"/>
        <end position="31"/>
    </location>
    <ligand>
        <name>ATP</name>
        <dbReference type="ChEBI" id="CHEBI:30616"/>
    </ligand>
</feature>
<name>A0A1Q8E6K5_9STRE</name>
<comment type="catalytic activity">
    <reaction evidence="7 8">
        <text>cytidine(34) in tRNA(Ile2) + L-lysine + ATP = lysidine(34) in tRNA(Ile2) + AMP + diphosphate + H(+)</text>
        <dbReference type="Rhea" id="RHEA:43744"/>
        <dbReference type="Rhea" id="RHEA-COMP:10625"/>
        <dbReference type="Rhea" id="RHEA-COMP:10670"/>
        <dbReference type="ChEBI" id="CHEBI:15378"/>
        <dbReference type="ChEBI" id="CHEBI:30616"/>
        <dbReference type="ChEBI" id="CHEBI:32551"/>
        <dbReference type="ChEBI" id="CHEBI:33019"/>
        <dbReference type="ChEBI" id="CHEBI:82748"/>
        <dbReference type="ChEBI" id="CHEBI:83665"/>
        <dbReference type="ChEBI" id="CHEBI:456215"/>
        <dbReference type="EC" id="6.3.4.19"/>
    </reaction>
</comment>
<dbReference type="Pfam" id="PF01171">
    <property type="entry name" value="ATP_bind_3"/>
    <property type="match status" value="1"/>
</dbReference>
<dbReference type="InterPro" id="IPR012795">
    <property type="entry name" value="tRNA_Ile_lys_synt_N"/>
</dbReference>
<organism evidence="10 11">
    <name type="scientific">Streptococcus cuniculi</name>
    <dbReference type="NCBI Taxonomy" id="1432788"/>
    <lineage>
        <taxon>Bacteria</taxon>
        <taxon>Bacillati</taxon>
        <taxon>Bacillota</taxon>
        <taxon>Bacilli</taxon>
        <taxon>Lactobacillales</taxon>
        <taxon>Streptococcaceae</taxon>
        <taxon>Streptococcus</taxon>
    </lineage>
</organism>
<accession>A0A1Q8E6K5</accession>
<dbReference type="SMART" id="SM00977">
    <property type="entry name" value="TilS_C"/>
    <property type="match status" value="1"/>
</dbReference>
<evidence type="ECO:0000256" key="7">
    <source>
        <dbReference type="ARBA" id="ARBA00048539"/>
    </source>
</evidence>
<dbReference type="InterPro" id="IPR011063">
    <property type="entry name" value="TilS/TtcA_N"/>
</dbReference>
<dbReference type="AlphaFoldDB" id="A0A1Q8E6K5"/>
<dbReference type="CDD" id="cd01992">
    <property type="entry name" value="TilS_N"/>
    <property type="match status" value="1"/>
</dbReference>
<dbReference type="Proteomes" id="UP000186890">
    <property type="component" value="Unassembled WGS sequence"/>
</dbReference>
<dbReference type="GO" id="GO:0006400">
    <property type="term" value="P:tRNA modification"/>
    <property type="evidence" value="ECO:0007669"/>
    <property type="project" value="UniProtKB-UniRule"/>
</dbReference>
<keyword evidence="5 8" id="KW-0547">Nucleotide-binding</keyword>
<dbReference type="EC" id="6.3.4.19" evidence="8"/>
<dbReference type="GO" id="GO:0005737">
    <property type="term" value="C:cytoplasm"/>
    <property type="evidence" value="ECO:0007669"/>
    <property type="project" value="UniProtKB-SubCell"/>
</dbReference>
<evidence type="ECO:0000256" key="3">
    <source>
        <dbReference type="ARBA" id="ARBA00022598"/>
    </source>
</evidence>
<evidence type="ECO:0000256" key="8">
    <source>
        <dbReference type="HAMAP-Rule" id="MF_01161"/>
    </source>
</evidence>
<keyword evidence="11" id="KW-1185">Reference proteome</keyword>
<sequence length="422" mass="49623">MEEKFLKVTQEGHFFDKHKSVLIAVSGGKDSMNLLHLLYKYQDILDIRIGVAHVNHQQRRESAEEEVYIKEWSERRSIPFHVSYFEGTFSEEAARTMRYDFFAEVMKQHDYTALVTAHHADDQAETIFMRLIRGSRLAHLSGMRVVQPFASGELIRPLLPFPKSELMNVPHFEDESNYSSLYFRNRIRNDYLPLLVNENPQFTSALLHVGKESELLHQALRDLICHIDVTNLQDFQAQTVAVRYFLLQHYLEEFPELQLTRDQFDQVLNILEKRANYQHHLKGDYYLIKDYQRFAITKIQPKTDRQEEEYVIESEGVFQHGSFIFSLNEPLEQPDQIIYLQVHQPILLRGRKAGDRILLHSIHKKIRRYFIDQKIPQKLRDTAIVIEQEGKIYGIANMVASDLSKSAKNDIIKATLYIKMKE</sequence>
<comment type="caution">
    <text evidence="10">The sequence shown here is derived from an EMBL/GenBank/DDBJ whole genome shotgun (WGS) entry which is preliminary data.</text>
</comment>
<comment type="function">
    <text evidence="8">Ligates lysine onto the cytidine present at position 34 of the AUA codon-specific tRNA(Ile) that contains the anticodon CAU, in an ATP-dependent manner. Cytidine is converted to lysidine, thus changing the amino acid specificity of the tRNA from methionine to isoleucine.</text>
</comment>
<comment type="subcellular location">
    <subcellularLocation>
        <location evidence="1 8">Cytoplasm</location>
    </subcellularLocation>
</comment>
<dbReference type="SUPFAM" id="SSF52402">
    <property type="entry name" value="Adenine nucleotide alpha hydrolases-like"/>
    <property type="match status" value="1"/>
</dbReference>
<evidence type="ECO:0000259" key="9">
    <source>
        <dbReference type="SMART" id="SM00977"/>
    </source>
</evidence>
<keyword evidence="3 8" id="KW-0436">Ligase</keyword>